<dbReference type="Proteomes" id="UP000030746">
    <property type="component" value="Unassembled WGS sequence"/>
</dbReference>
<dbReference type="PROSITE" id="PS00653">
    <property type="entry name" value="GLYCOSYL_HYDROL_F1_2"/>
    <property type="match status" value="1"/>
</dbReference>
<dbReference type="EC" id="3.2.1.21" evidence="3"/>
<keyword evidence="6 8" id="KW-0326">Glycosidase</keyword>
<dbReference type="Pfam" id="PF00232">
    <property type="entry name" value="Glyco_hydro_1"/>
    <property type="match status" value="4"/>
</dbReference>
<evidence type="ECO:0000256" key="4">
    <source>
        <dbReference type="ARBA" id="ARBA00022801"/>
    </source>
</evidence>
<organism evidence="10 11">
    <name type="scientific">Lottia gigantea</name>
    <name type="common">Giant owl limpet</name>
    <dbReference type="NCBI Taxonomy" id="225164"/>
    <lineage>
        <taxon>Eukaryota</taxon>
        <taxon>Metazoa</taxon>
        <taxon>Spiralia</taxon>
        <taxon>Lophotrochozoa</taxon>
        <taxon>Mollusca</taxon>
        <taxon>Gastropoda</taxon>
        <taxon>Patellogastropoda</taxon>
        <taxon>Lottioidea</taxon>
        <taxon>Lottiidae</taxon>
        <taxon>Lottia</taxon>
    </lineage>
</organism>
<evidence type="ECO:0000256" key="5">
    <source>
        <dbReference type="ARBA" id="ARBA00023180"/>
    </source>
</evidence>
<dbReference type="InterPro" id="IPR001360">
    <property type="entry name" value="Glyco_hydro_1"/>
</dbReference>
<dbReference type="PANTHER" id="PTHR10353:SF36">
    <property type="entry name" value="LP05116P"/>
    <property type="match status" value="1"/>
</dbReference>
<comment type="subunit">
    <text evidence="2">Homodimer.</text>
</comment>
<dbReference type="SUPFAM" id="SSF51445">
    <property type="entry name" value="(Trans)glycosidases"/>
    <property type="match status" value="4"/>
</dbReference>
<feature type="active site" description="Nucleophile" evidence="7">
    <location>
        <position position="393"/>
    </location>
</feature>
<keyword evidence="4 8" id="KW-0378">Hydrolase</keyword>
<evidence type="ECO:0000256" key="6">
    <source>
        <dbReference type="ARBA" id="ARBA00023295"/>
    </source>
</evidence>
<dbReference type="STRING" id="225164.V4ATE7"/>
<dbReference type="PRINTS" id="PR00131">
    <property type="entry name" value="GLHYDRLASE1"/>
</dbReference>
<evidence type="ECO:0000256" key="2">
    <source>
        <dbReference type="ARBA" id="ARBA00011738"/>
    </source>
</evidence>
<evidence type="ECO:0000256" key="3">
    <source>
        <dbReference type="ARBA" id="ARBA00012744"/>
    </source>
</evidence>
<dbReference type="GO" id="GO:0005975">
    <property type="term" value="P:carbohydrate metabolic process"/>
    <property type="evidence" value="ECO:0007669"/>
    <property type="project" value="InterPro"/>
</dbReference>
<dbReference type="OrthoDB" id="65569at2759"/>
<dbReference type="EMBL" id="KB201263">
    <property type="protein sequence ID" value="ESO98170.1"/>
    <property type="molecule type" value="Genomic_DNA"/>
</dbReference>
<evidence type="ECO:0000256" key="7">
    <source>
        <dbReference type="PROSITE-ProRule" id="PRU10055"/>
    </source>
</evidence>
<evidence type="ECO:0000256" key="9">
    <source>
        <dbReference type="SAM" id="SignalP"/>
    </source>
</evidence>
<dbReference type="GeneID" id="20250947"/>
<dbReference type="GO" id="GO:0008422">
    <property type="term" value="F:beta-glucosidase activity"/>
    <property type="evidence" value="ECO:0007669"/>
    <property type="project" value="TreeGrafter"/>
</dbReference>
<evidence type="ECO:0000313" key="11">
    <source>
        <dbReference type="Proteomes" id="UP000030746"/>
    </source>
</evidence>
<gene>
    <name evidence="10" type="ORF">LOTGIDRAFT_239074</name>
</gene>
<dbReference type="InterPro" id="IPR017853">
    <property type="entry name" value="GH"/>
</dbReference>
<dbReference type="PROSITE" id="PS00572">
    <property type="entry name" value="GLYCOSYL_HYDROL_F1_1"/>
    <property type="match status" value="2"/>
</dbReference>
<sequence length="1920" mass="218663">MKSILLAFIYFIYFSRGEDADKFLFGQFPSDFRWGASTAAYQIEGGWNADGKGPNIWDYYVQQPGHIADHSTGDIACDSYRKYREDVQLLKKLGVNTYRFSISWARILPTGSQTTNPGGIQYYKNLIAELKDNGIEPFVTLYHNDLPEQLQRYGGWLNPRIVTDFANFAKICFQEFGNDVKNWITINEPWGTAALGYGKAMGAPGVWGPGTNTYIAGHNLIKAHVAAYRLYQNEFKTSQGGQVGITLNCNWFEPKDPKSGLDVAAQERGIEFLLGWFANAILVNGDYPQIMKDLILNKTHQLSPGQPSRLPTFTEPEKADNKDSADFLGLNFYSSWLVTSKVQECNPPTYDCDSDTVTVPDTTYYGQAAPSGLRKMLNWIKKKYNNINVYITENGASDTTGTIQDEYRIGYMRNYTNEALKAITLDSCNLKGYMVWSLMDNFEWTSGFSVKYGLYHVDFTNPDRPRSAKSSVTFYKKLIADNGYSAGYNMEGGRSSGTVPFEDQFDIYYGDFPTDFKWGVKSFIYKNFQKSWKPEDGELLKTLGVKQYQMALFWESIFSDGTKASYNKTAMEYYKNVISELKKNNIEPVVVLYSGRTPLALGVNPWLSTSTIDHFVDYADICFKNLGDMVKMWITFEDPLYTASEVNGEHKDTYPYINGRNLLLAHARVYKLYTDSYKATQKGKVGIEIDFAWAEPSKPQESRNVELAERYMQMRNGWFASPIFGTGDYPEIMKHQMEFVNRFQKLENSRLPELTSADQQLIKGSSDFLKVKYIETVLLDGFKVVRKPYNITNDRMVETSFDPSWLSTGVSRVKVAPFAIRKTLNWIKNEYKNPPVYVISGIYDTNGTIHDDHRIHYYRTYINNVLKATNLDGCNVKGFSAYLHLDGYDETNRIFRKSGLYRINVSGRRVPKSSANWYALLTHDNGFKPGYNSMGGRGTAPAYTTQFLYDTFPKDFIFSVATAATQIEGAWDEDGKGKSIWDVFAEGGNCKDGATPKKACDSYHRYKEDVQMVKDLGVQAYRFSIAWTRIMPDGTMASKNQKGIDYYNNLINELIANGIKPMVTIYHWDLPQALQNHGGWLNESIIQKYQDYAGLLFSLYGDRVDTWITLNEPWVFTYKGYGGGSFAPGIKDSPGVYPYIVAHNAIRAHAAAYHQYHDVYKGSGKIGITLNIDWQEPKDSENADDVQASDWALQTFLGWFAHPIYVNGDYPEYMKTRIAAVSAQQGLSKSRLPEFTPDEMRVISGSSDFFGLNSYSTNLVEKQDPLKAGKEKPSYMNDRGISSGFDPSWENTGSDWLKPVPYGLRKILNWIKNHYGNPEILITENGVSDNTGDLDDSFRTRYIGNYVNEVLKAIKFDNVNVIGYTLWSLMDNFEWARGYSEKFGLYNAGPQSPKREPKSSATYYAALIKDHGFVKDALTDLHPASEETELSSLKFPDKFSWGSSVVGYGESPEMRDLFGQSNSTVDLMIQAKSLTHGEFSAYGIDDLIDMQKFIKINATHAYMSLKWSMILPNITADQVNKDGVDYVKSLLSELSEKEGYAIDPIVSLYWWNLPADLETKYGGWLNESTIDLFVDYARICFKNFGHEVKYWITFDEPADAALNAYERGVYYPLKTKSTDELYRAVHNIIKAHVRVYHMYQREFKHEQKGSVGIALNGDWFEPYNNYDPADYQAALRAREFQFGWIGDPLLKRGDYPKTMKERIGSRLPIFSPEEQELNKGAYDFIGLAHYAVYKVQGIKDSGEDTSFDSDRMGKIMKNDYNSENYKPWYIRRSLQEVKKRFGKVPIFISGNSISDSYDRIEYIKASVNSILEAIRIDGCDVKGYTYSPLVDGTIWKRYMYKHQGLYQLAGKYSFKRPKAAASYMRLLASNNGFPPVQENTKTTKVMEPSIICVSRSASPTMHFNFTFVFTVIFVLIIDCL</sequence>
<evidence type="ECO:0000256" key="1">
    <source>
        <dbReference type="ARBA" id="ARBA00010838"/>
    </source>
</evidence>
<dbReference type="InterPro" id="IPR018120">
    <property type="entry name" value="Glyco_hydro_1_AS"/>
</dbReference>
<dbReference type="OMA" id="CAYNTIK"/>
<reference evidence="10 11" key="1">
    <citation type="journal article" date="2013" name="Nature">
        <title>Insights into bilaterian evolution from three spiralian genomes.</title>
        <authorList>
            <person name="Simakov O."/>
            <person name="Marletaz F."/>
            <person name="Cho S.J."/>
            <person name="Edsinger-Gonzales E."/>
            <person name="Havlak P."/>
            <person name="Hellsten U."/>
            <person name="Kuo D.H."/>
            <person name="Larsson T."/>
            <person name="Lv J."/>
            <person name="Arendt D."/>
            <person name="Savage R."/>
            <person name="Osoegawa K."/>
            <person name="de Jong P."/>
            <person name="Grimwood J."/>
            <person name="Chapman J.A."/>
            <person name="Shapiro H."/>
            <person name="Aerts A."/>
            <person name="Otillar R.P."/>
            <person name="Terry A.Y."/>
            <person name="Boore J.L."/>
            <person name="Grigoriev I.V."/>
            <person name="Lindberg D.R."/>
            <person name="Seaver E.C."/>
            <person name="Weisblat D.A."/>
            <person name="Putnam N.H."/>
            <person name="Rokhsar D.S."/>
        </authorList>
    </citation>
    <scope>NUCLEOTIDE SEQUENCE [LARGE SCALE GENOMIC DNA]</scope>
</reference>
<keyword evidence="5" id="KW-0325">Glycoprotein</keyword>
<evidence type="ECO:0000256" key="8">
    <source>
        <dbReference type="RuleBase" id="RU004468"/>
    </source>
</evidence>
<dbReference type="FunFam" id="3.20.20.80:FF:000013">
    <property type="entry name" value="lactase-phlorizin hydrolase"/>
    <property type="match status" value="2"/>
</dbReference>
<evidence type="ECO:0000313" key="10">
    <source>
        <dbReference type="EMBL" id="ESO98170.1"/>
    </source>
</evidence>
<dbReference type="RefSeq" id="XP_009051152.1">
    <property type="nucleotide sequence ID" value="XM_009052904.1"/>
</dbReference>
<dbReference type="Gene3D" id="3.20.20.80">
    <property type="entry name" value="Glycosidases"/>
    <property type="match status" value="4"/>
</dbReference>
<name>V4ATE7_LOTGI</name>
<protein>
    <recommendedName>
        <fullName evidence="3">beta-glucosidase</fullName>
        <ecNumber evidence="3">3.2.1.21</ecNumber>
    </recommendedName>
</protein>
<feature type="chain" id="PRO_5004718947" description="beta-glucosidase" evidence="9">
    <location>
        <begin position="21"/>
        <end position="1920"/>
    </location>
</feature>
<accession>V4ATE7</accession>
<dbReference type="HOGENOM" id="CLU_236676_0_0_1"/>
<proteinExistence type="inferred from homology"/>
<dbReference type="KEGG" id="lgi:LOTGIDRAFT_239074"/>
<keyword evidence="9" id="KW-0732">Signal</keyword>
<comment type="similarity">
    <text evidence="1">Belongs to the glycosyl hydrolase 1 family.</text>
</comment>
<dbReference type="PANTHER" id="PTHR10353">
    <property type="entry name" value="GLYCOSYL HYDROLASE"/>
    <property type="match status" value="1"/>
</dbReference>
<dbReference type="InterPro" id="IPR033132">
    <property type="entry name" value="GH_1_N_CS"/>
</dbReference>
<dbReference type="CTD" id="20250947"/>
<keyword evidence="11" id="KW-1185">Reference proteome</keyword>
<feature type="active site" description="Nucleophile" evidence="7">
    <location>
        <position position="1324"/>
    </location>
</feature>
<feature type="signal peptide" evidence="9">
    <location>
        <begin position="1"/>
        <end position="20"/>
    </location>
</feature>